<dbReference type="EMBL" id="GG657757">
    <property type="protein sequence ID" value="EFL37103.1"/>
    <property type="molecule type" value="Genomic_DNA"/>
</dbReference>
<evidence type="ECO:0000313" key="2">
    <source>
        <dbReference type="EMBL" id="EFL37103.1"/>
    </source>
</evidence>
<name>D9XHS4_STRVT</name>
<proteinExistence type="predicted"/>
<dbReference type="STRING" id="591159.SSQG_07621"/>
<evidence type="ECO:0000313" key="3">
    <source>
        <dbReference type="Proteomes" id="UP000004184"/>
    </source>
</evidence>
<organism evidence="2 3">
    <name type="scientific">Streptomyces viridochromogenes (strain DSM 40736 / JCM 4977 / BCRC 1201 / Tue 494)</name>
    <dbReference type="NCBI Taxonomy" id="591159"/>
    <lineage>
        <taxon>Bacteria</taxon>
        <taxon>Bacillati</taxon>
        <taxon>Actinomycetota</taxon>
        <taxon>Actinomycetes</taxon>
        <taxon>Kitasatosporales</taxon>
        <taxon>Streptomycetaceae</taxon>
        <taxon>Streptomyces</taxon>
    </lineage>
</organism>
<reference evidence="3" key="1">
    <citation type="submission" date="2009-02" db="EMBL/GenBank/DDBJ databases">
        <title>Annotation of Streptomyces viridochromogenes strain DSM 40736.</title>
        <authorList>
            <consortium name="The Broad Institute Genome Sequencing Platform"/>
            <consortium name="Broad Institute Microbial Sequencing Center"/>
            <person name="Fischbach M."/>
            <person name="Godfrey P."/>
            <person name="Ward D."/>
            <person name="Young S."/>
            <person name="Zeng Q."/>
            <person name="Koehrsen M."/>
            <person name="Alvarado L."/>
            <person name="Berlin A.M."/>
            <person name="Bochicchio J."/>
            <person name="Borenstein D."/>
            <person name="Chapman S.B."/>
            <person name="Chen Z."/>
            <person name="Engels R."/>
            <person name="Freedman E."/>
            <person name="Gellesch M."/>
            <person name="Goldberg J."/>
            <person name="Griggs A."/>
            <person name="Gujja S."/>
            <person name="Heilman E.R."/>
            <person name="Heiman D.I."/>
            <person name="Hepburn T.A."/>
            <person name="Howarth C."/>
            <person name="Jen D."/>
            <person name="Larson L."/>
            <person name="Lewis B."/>
            <person name="Mehta T."/>
            <person name="Park D."/>
            <person name="Pearson M."/>
            <person name="Richards J."/>
            <person name="Roberts A."/>
            <person name="Saif S."/>
            <person name="Shea T.D."/>
            <person name="Shenoy N."/>
            <person name="Sisk P."/>
            <person name="Stolte C."/>
            <person name="Sykes S.N."/>
            <person name="Thomson T."/>
            <person name="Walk T."/>
            <person name="White J."/>
            <person name="Yandava C."/>
            <person name="Straight P."/>
            <person name="Clardy J."/>
            <person name="Hung D."/>
            <person name="Kolter R."/>
            <person name="Mekalanos J."/>
            <person name="Walker S."/>
            <person name="Walsh C.T."/>
            <person name="Wieland-Brown L.C."/>
            <person name="Haas B."/>
            <person name="Nusbaum C."/>
            <person name="Birren B."/>
        </authorList>
    </citation>
    <scope>NUCLEOTIDE SEQUENCE [LARGE SCALE GENOMIC DNA]</scope>
    <source>
        <strain evidence="3">DSM 40736 / JCM 4977 / BCRC 1201 / Tue 494</strain>
    </source>
</reference>
<accession>D9XHS4</accession>
<keyword evidence="3" id="KW-1185">Reference proteome</keyword>
<gene>
    <name evidence="2" type="ORF">SSQG_07621</name>
</gene>
<dbReference type="AlphaFoldDB" id="D9XHS4"/>
<protein>
    <submittedName>
        <fullName evidence="2">Predicted protein</fullName>
    </submittedName>
</protein>
<dbReference type="HOGENOM" id="CLU_1668468_0_0_11"/>
<feature type="region of interest" description="Disordered" evidence="1">
    <location>
        <begin position="1"/>
        <end position="61"/>
    </location>
</feature>
<dbReference type="Proteomes" id="UP000004184">
    <property type="component" value="Unassembled WGS sequence"/>
</dbReference>
<sequence>MRALPGRPSRGPRRLGHRTGTAAVPGLTLPGGRCRQGRSHAPTHRSFPSPLPPGRLKDDGKPRGLDFIALGARAIDNVEFLQSEWVGSGNFIVFRLADGNSPVDLPLPHASTAGPWTHSVHGNLPELASAISDAHAATDLGPGGAQEVKSERPPPSVP</sequence>
<evidence type="ECO:0000256" key="1">
    <source>
        <dbReference type="SAM" id="MobiDB-lite"/>
    </source>
</evidence>
<feature type="region of interest" description="Disordered" evidence="1">
    <location>
        <begin position="138"/>
        <end position="158"/>
    </location>
</feature>